<dbReference type="STRING" id="657014.SAMN04488092_10414"/>
<evidence type="ECO:0000313" key="1">
    <source>
        <dbReference type="EMBL" id="SEQ08655.1"/>
    </source>
</evidence>
<dbReference type="AlphaFoldDB" id="A0A1H9D5C8"/>
<dbReference type="EMBL" id="FOEP01000004">
    <property type="protein sequence ID" value="SEQ08655.1"/>
    <property type="molecule type" value="Genomic_DNA"/>
</dbReference>
<proteinExistence type="predicted"/>
<dbReference type="RefSeq" id="WP_090269124.1">
    <property type="nucleotide sequence ID" value="NZ_FOEP01000004.1"/>
</dbReference>
<dbReference type="Proteomes" id="UP000198634">
    <property type="component" value="Unassembled WGS sequence"/>
</dbReference>
<evidence type="ECO:0000313" key="2">
    <source>
        <dbReference type="Proteomes" id="UP000198634"/>
    </source>
</evidence>
<keyword evidence="2" id="KW-1185">Reference proteome</keyword>
<accession>A0A1H9D5C8</accession>
<sequence>MDSSERDEKIREIVSRFYDSVPTAALGIGSAGLDVSKPNQHDSKADFLAEKIAVDIALEQADGLFGFFSAPFREDDTPNKEMAVRIAASIDAKARVRAESDRVNTALELIVKNAGQSGVSFVVVMLLFDVVDGLRNRKQELGDQEAEFWSGHSRPPNHYARTIALRFARAIATKTGRKPTFGTSRDGGHPSTDFGRALEELFKVLEIKANVKRAAVWAIDQITEEDLKPPVRNALSSLYLADDMTVTSNKNALSQFARLHSKASDQ</sequence>
<protein>
    <submittedName>
        <fullName evidence="1">Uncharacterized protein</fullName>
    </submittedName>
</protein>
<organism evidence="1 2">
    <name type="scientific">Thalassovita taeanensis</name>
    <dbReference type="NCBI Taxonomy" id="657014"/>
    <lineage>
        <taxon>Bacteria</taxon>
        <taxon>Pseudomonadati</taxon>
        <taxon>Pseudomonadota</taxon>
        <taxon>Alphaproteobacteria</taxon>
        <taxon>Rhodobacterales</taxon>
        <taxon>Roseobacteraceae</taxon>
        <taxon>Thalassovita</taxon>
    </lineage>
</organism>
<name>A0A1H9D5C8_9RHOB</name>
<dbReference type="OrthoDB" id="7744954at2"/>
<reference evidence="1 2" key="1">
    <citation type="submission" date="2016-10" db="EMBL/GenBank/DDBJ databases">
        <authorList>
            <person name="de Groot N.N."/>
        </authorList>
    </citation>
    <scope>NUCLEOTIDE SEQUENCE [LARGE SCALE GENOMIC DNA]</scope>
    <source>
        <strain evidence="1 2">DSM 22007</strain>
    </source>
</reference>
<gene>
    <name evidence="1" type="ORF">SAMN04488092_10414</name>
</gene>